<dbReference type="PANTHER" id="PTHR35400">
    <property type="entry name" value="SLR1083 PROTEIN"/>
    <property type="match status" value="1"/>
</dbReference>
<protein>
    <submittedName>
        <fullName evidence="3">Uma2 family endonuclease</fullName>
    </submittedName>
</protein>
<proteinExistence type="predicted"/>
<reference evidence="3" key="1">
    <citation type="journal article" date="2020" name="mSystems">
        <title>Genome- and Community-Level Interaction Insights into Carbon Utilization and Element Cycling Functions of Hydrothermarchaeota in Hydrothermal Sediment.</title>
        <authorList>
            <person name="Zhou Z."/>
            <person name="Liu Y."/>
            <person name="Xu W."/>
            <person name="Pan J."/>
            <person name="Luo Z.H."/>
            <person name="Li M."/>
        </authorList>
    </citation>
    <scope>NUCLEOTIDE SEQUENCE [LARGE SCALE GENOMIC DNA]</scope>
    <source>
        <strain evidence="3">SpSt-374</strain>
    </source>
</reference>
<evidence type="ECO:0000313" key="3">
    <source>
        <dbReference type="EMBL" id="HGF99896.1"/>
    </source>
</evidence>
<sequence length="232" mass="26042">MTLAESLTHQLPGTPKDIPPLDNGDFLNRYEFERRYHAMPHVKKAELIEGVVYMPSPLRFRSHAKPHLLFNTWLGVYCAGTSGVEAGDNPTVRLDLDNEPQPDAVLRLDKGGSSSISNDDYIEGAPELIAEIAASTAAYDLHQKKNAYRRNGVLEYIVWEMYENRLLWFRLSEGEYIQMEPDEQGIIRSVVFPGLWLDVPALLQGNLGAVLAAVQLGINRPEHGEFVQRISA</sequence>
<name>A0A7C3VI27_9CYAN</name>
<dbReference type="Pfam" id="PF05685">
    <property type="entry name" value="Uma2"/>
    <property type="match status" value="1"/>
</dbReference>
<dbReference type="InterPro" id="IPR008538">
    <property type="entry name" value="Uma2"/>
</dbReference>
<dbReference type="PANTHER" id="PTHR35400:SF3">
    <property type="entry name" value="SLL1072 PROTEIN"/>
    <property type="match status" value="1"/>
</dbReference>
<evidence type="ECO:0000259" key="2">
    <source>
        <dbReference type="Pfam" id="PF05685"/>
    </source>
</evidence>
<comment type="caution">
    <text evidence="3">The sequence shown here is derived from an EMBL/GenBank/DDBJ whole genome shotgun (WGS) entry which is preliminary data.</text>
</comment>
<feature type="domain" description="Putative restriction endonuclease" evidence="2">
    <location>
        <begin position="36"/>
        <end position="199"/>
    </location>
</feature>
<dbReference type="Gene3D" id="3.90.1570.10">
    <property type="entry name" value="tt1808, chain A"/>
    <property type="match status" value="1"/>
</dbReference>
<dbReference type="EMBL" id="DSPX01000041">
    <property type="protein sequence ID" value="HGF99896.1"/>
    <property type="molecule type" value="Genomic_DNA"/>
</dbReference>
<keyword evidence="3" id="KW-0255">Endonuclease</keyword>
<accession>A0A7C3VI27</accession>
<evidence type="ECO:0000256" key="1">
    <source>
        <dbReference type="SAM" id="MobiDB-lite"/>
    </source>
</evidence>
<organism evidence="3">
    <name type="scientific">Planktothricoides sp. SpSt-374</name>
    <dbReference type="NCBI Taxonomy" id="2282167"/>
    <lineage>
        <taxon>Bacteria</taxon>
        <taxon>Bacillati</taxon>
        <taxon>Cyanobacteriota</taxon>
        <taxon>Cyanophyceae</taxon>
        <taxon>Oscillatoriophycideae</taxon>
        <taxon>Oscillatoriales</taxon>
        <taxon>Oscillatoriaceae</taxon>
        <taxon>Planktothricoides</taxon>
    </lineage>
</organism>
<dbReference type="SUPFAM" id="SSF52980">
    <property type="entry name" value="Restriction endonuclease-like"/>
    <property type="match status" value="1"/>
</dbReference>
<dbReference type="InterPro" id="IPR011335">
    <property type="entry name" value="Restrct_endonuc-II-like"/>
</dbReference>
<keyword evidence="3" id="KW-0378">Hydrolase</keyword>
<gene>
    <name evidence="3" type="ORF">ENR15_04320</name>
</gene>
<feature type="region of interest" description="Disordered" evidence="1">
    <location>
        <begin position="1"/>
        <end position="22"/>
    </location>
</feature>
<feature type="compositionally biased region" description="Polar residues" evidence="1">
    <location>
        <begin position="1"/>
        <end position="11"/>
    </location>
</feature>
<keyword evidence="3" id="KW-0540">Nuclease</keyword>
<dbReference type="GO" id="GO:0004519">
    <property type="term" value="F:endonuclease activity"/>
    <property type="evidence" value="ECO:0007669"/>
    <property type="project" value="UniProtKB-KW"/>
</dbReference>
<dbReference type="CDD" id="cd06260">
    <property type="entry name" value="DUF820-like"/>
    <property type="match status" value="1"/>
</dbReference>
<dbReference type="InterPro" id="IPR012296">
    <property type="entry name" value="Nuclease_put_TT1808"/>
</dbReference>
<dbReference type="AlphaFoldDB" id="A0A7C3VI27"/>